<gene>
    <name evidence="1" type="ORF">M9189_06285</name>
</gene>
<dbReference type="KEGG" id="alkq:M9189_06285"/>
<dbReference type="EMBL" id="CP098400">
    <property type="protein sequence ID" value="URW80959.1"/>
    <property type="molecule type" value="Genomic_DNA"/>
</dbReference>
<reference evidence="1" key="2">
    <citation type="submission" date="2022-06" db="EMBL/GenBank/DDBJ databases">
        <title>Xiashengella guii gen. nov. sp. nov., a bacterium isolated form anaerobic digestion tank.</title>
        <authorList>
            <person name="Huang H."/>
        </authorList>
    </citation>
    <scope>NUCLEOTIDE SEQUENCE</scope>
    <source>
        <strain evidence="1">Ai-910</strain>
    </source>
</reference>
<keyword evidence="2" id="KW-1185">Reference proteome</keyword>
<reference evidence="1" key="1">
    <citation type="submission" date="2022-05" db="EMBL/GenBank/DDBJ databases">
        <authorList>
            <person name="Sun X."/>
        </authorList>
    </citation>
    <scope>NUCLEOTIDE SEQUENCE</scope>
    <source>
        <strain evidence="1">Ai-910</strain>
    </source>
</reference>
<accession>A0A9J6ZT70</accession>
<proteinExistence type="predicted"/>
<dbReference type="RefSeq" id="WP_250725463.1">
    <property type="nucleotide sequence ID" value="NZ_CP098400.1"/>
</dbReference>
<evidence type="ECO:0000313" key="1">
    <source>
        <dbReference type="EMBL" id="URW80959.1"/>
    </source>
</evidence>
<sequence length="193" mass="22982">MKFYQKIEQIIKSQSFHFKLESISDNFFNLKQELIIRNYLVETFNSLNVTYKAFAEFPRENSKRCDFSIIAPKNLNEKPFLIELKFSYPKDANYFKNYASTFKRDFSTSRLSSLGLNTSMFVLIVPVWNKNDMRQLNNKLNITHNLNMYMADQDVWKENALLMFDNQVKEGHIYSTIKHTVNKPIKVEYHFSN</sequence>
<dbReference type="AlphaFoldDB" id="A0A9J6ZT70"/>
<organism evidence="1 2">
    <name type="scientific">Xiashengella succiniciproducens</name>
    <dbReference type="NCBI Taxonomy" id="2949635"/>
    <lineage>
        <taxon>Bacteria</taxon>
        <taxon>Pseudomonadati</taxon>
        <taxon>Bacteroidota</taxon>
        <taxon>Bacteroidia</taxon>
        <taxon>Marinilabiliales</taxon>
        <taxon>Marinilabiliaceae</taxon>
        <taxon>Xiashengella</taxon>
    </lineage>
</organism>
<evidence type="ECO:0000313" key="2">
    <source>
        <dbReference type="Proteomes" id="UP001056426"/>
    </source>
</evidence>
<name>A0A9J6ZT70_9BACT</name>
<dbReference type="Proteomes" id="UP001056426">
    <property type="component" value="Chromosome"/>
</dbReference>
<protein>
    <submittedName>
        <fullName evidence="1">Uncharacterized protein</fullName>
    </submittedName>
</protein>